<feature type="domain" description="Peptidase M16 C-terminal" evidence="4">
    <location>
        <begin position="206"/>
        <end position="400"/>
    </location>
</feature>
<keyword evidence="6" id="KW-1185">Reference proteome</keyword>
<keyword evidence="2" id="KW-0732">Signal</keyword>
<comment type="caution">
    <text evidence="5">The sequence shown here is derived from an EMBL/GenBank/DDBJ whole genome shotgun (WGS) entry which is preliminary data.</text>
</comment>
<proteinExistence type="predicted"/>
<dbReference type="Pfam" id="PF05193">
    <property type="entry name" value="Peptidase_M16_C"/>
    <property type="match status" value="1"/>
</dbReference>
<dbReference type="PANTHER" id="PTHR11851">
    <property type="entry name" value="METALLOPROTEASE"/>
    <property type="match status" value="1"/>
</dbReference>
<feature type="chain" id="PRO_5045368551" evidence="2">
    <location>
        <begin position="19"/>
        <end position="505"/>
    </location>
</feature>
<evidence type="ECO:0000259" key="3">
    <source>
        <dbReference type="Pfam" id="PF00675"/>
    </source>
</evidence>
<dbReference type="PANTHER" id="PTHR11851:SF224">
    <property type="entry name" value="PROCESSING PROTEASE"/>
    <property type="match status" value="1"/>
</dbReference>
<protein>
    <submittedName>
        <fullName evidence="5">Pitrilysin family protein</fullName>
    </submittedName>
</protein>
<dbReference type="Pfam" id="PF00675">
    <property type="entry name" value="Peptidase_M16"/>
    <property type="match status" value="1"/>
</dbReference>
<dbReference type="Gene3D" id="3.30.830.10">
    <property type="entry name" value="Metalloenzyme, LuxS/M16 peptidase-like"/>
    <property type="match status" value="2"/>
</dbReference>
<dbReference type="Proteomes" id="UP001221189">
    <property type="component" value="Unassembled WGS sequence"/>
</dbReference>
<reference evidence="5 6" key="1">
    <citation type="submission" date="2022-10" db="EMBL/GenBank/DDBJ databases">
        <title>Paucibacter sp. hw1 Genome sequencing.</title>
        <authorList>
            <person name="Park S."/>
        </authorList>
    </citation>
    <scope>NUCLEOTIDE SEQUENCE [LARGE SCALE GENOMIC DNA]</scope>
    <source>
        <strain evidence="6">hw1</strain>
    </source>
</reference>
<feature type="domain" description="Peptidase M16 N-terminal" evidence="3">
    <location>
        <begin position="56"/>
        <end position="176"/>
    </location>
</feature>
<evidence type="ECO:0000259" key="4">
    <source>
        <dbReference type="Pfam" id="PF05193"/>
    </source>
</evidence>
<accession>A0ABT5K8F0</accession>
<name>A0ABT5K8F0_9BURK</name>
<feature type="compositionally biased region" description="Pro residues" evidence="1">
    <location>
        <begin position="268"/>
        <end position="280"/>
    </location>
</feature>
<evidence type="ECO:0000313" key="5">
    <source>
        <dbReference type="EMBL" id="MDC8770163.1"/>
    </source>
</evidence>
<evidence type="ECO:0000256" key="2">
    <source>
        <dbReference type="SAM" id="SignalP"/>
    </source>
</evidence>
<feature type="region of interest" description="Disordered" evidence="1">
    <location>
        <begin position="255"/>
        <end position="280"/>
    </location>
</feature>
<organism evidence="5 6">
    <name type="scientific">Roseateles albus</name>
    <dbReference type="NCBI Taxonomy" id="2987525"/>
    <lineage>
        <taxon>Bacteria</taxon>
        <taxon>Pseudomonadati</taxon>
        <taxon>Pseudomonadota</taxon>
        <taxon>Betaproteobacteria</taxon>
        <taxon>Burkholderiales</taxon>
        <taxon>Sphaerotilaceae</taxon>
        <taxon>Roseateles</taxon>
    </lineage>
</organism>
<dbReference type="InterPro" id="IPR011249">
    <property type="entry name" value="Metalloenz_LuxS/M16"/>
</dbReference>
<dbReference type="InterPro" id="IPR050361">
    <property type="entry name" value="MPP/UQCRC_Complex"/>
</dbReference>
<sequence length="505" mass="53766">MRLFWPLLFLALCRPLLAQEAGFDRAPEPTPALPLQLPVFEQAALPNGMRLVVIERRGLPLVTAMLSVQAGSLADPPGKSGLAELSFGVLGKGARRGGVKADATALADAADALGSGLEISTGAQASRLSMTVMSMHLNESLSLLADVLRAPTLPAQEVNSSRLQLQQAIKQEASDPMALATQLAWRLYWGDSPPGRLSSTQSLARIKREDVLTFCREKLRPERTTLVLAGDVDLAQGLALAERYFGSWGLQHPPAAAHLPPQGSHPSRPAPDGAPAPLGPPILLVDLPGSGQSAVLLFAPFPAQRSRDSEPARARIAALASAVLGSGYSSRANQQVRIKRGLSYGAYSSAESLPAGGMLLLSTQTKHINAAEAAQLLHSELLGLAHEAVPADELLARQNGLLGDFARQLETTQSLASLAAEQLERGETLAELADYADQLKRVSAAQVQAFAQHYWPASALRLVIVADLKQAGAGLRQQYRQAWLIPAAELDLGTQKLRRPPTRLK</sequence>
<evidence type="ECO:0000313" key="6">
    <source>
        <dbReference type="Proteomes" id="UP001221189"/>
    </source>
</evidence>
<dbReference type="InterPro" id="IPR011765">
    <property type="entry name" value="Pept_M16_N"/>
</dbReference>
<dbReference type="SUPFAM" id="SSF63411">
    <property type="entry name" value="LuxS/MPP-like metallohydrolase"/>
    <property type="match status" value="2"/>
</dbReference>
<dbReference type="InterPro" id="IPR007863">
    <property type="entry name" value="Peptidase_M16_C"/>
</dbReference>
<gene>
    <name evidence="5" type="ORF">PRZ03_01175</name>
</gene>
<dbReference type="RefSeq" id="WP_273598641.1">
    <property type="nucleotide sequence ID" value="NZ_JAQQXT010000001.1"/>
</dbReference>
<evidence type="ECO:0000256" key="1">
    <source>
        <dbReference type="SAM" id="MobiDB-lite"/>
    </source>
</evidence>
<dbReference type="EMBL" id="JAQQXT010000001">
    <property type="protein sequence ID" value="MDC8770163.1"/>
    <property type="molecule type" value="Genomic_DNA"/>
</dbReference>
<feature type="signal peptide" evidence="2">
    <location>
        <begin position="1"/>
        <end position="18"/>
    </location>
</feature>